<dbReference type="Proteomes" id="UP000177152">
    <property type="component" value="Unassembled WGS sequence"/>
</dbReference>
<sequence length="492" mass="54485">MENQQLLDYVKQQLQQGADRETIKTFLTAQGEQEQAINEAFQAATPVFVAFLKKKKWKKIVLIIAGVIILLVTTVIFLPGVLGLFAKDVPPINDSDILLKKISVPNSENAYFDLTKLNNNLYEPEGKSELVVNMAAGKSWDEAVAEEIVTRNSEFFEYFAEAARKSKFQDPVSADPAKMTPNAVLPSLNSWRRMARLSAIRAMFLAKQGKDKEAIEEALNSVKIGQKIQESQVLLIEYVVAILMKGTGLEAIQRIVTSSKLNGSKLASYAQELNAFYKNEDGLINSFKAEYLFQSWAVDFLASGNKEALQEIVGEKESENPEIAGKVKNSYYFQPNKTKLTFAEYARQNIKIANQPCGEIKVAEVPRLAPTSPAKLYAEENAIGKVLHDVIAASPATISTKKCEEDLLVAATQAIVAIKAYKNDNGNYPTSLNDLVPRYLSSVPTDFFDGRPLKYSSVKKIVYSVGQGLQDLGGSTGSDWHKMPNPTFKIDF</sequence>
<name>A0A1G2K897_9BACT</name>
<comment type="caution">
    <text evidence="2">The sequence shown here is derived from an EMBL/GenBank/DDBJ whole genome shotgun (WGS) entry which is preliminary data.</text>
</comment>
<accession>A0A1G2K897</accession>
<reference evidence="2 3" key="1">
    <citation type="journal article" date="2016" name="Nat. Commun.">
        <title>Thousands of microbial genomes shed light on interconnected biogeochemical processes in an aquifer system.</title>
        <authorList>
            <person name="Anantharaman K."/>
            <person name="Brown C.T."/>
            <person name="Hug L.A."/>
            <person name="Sharon I."/>
            <person name="Castelle C.J."/>
            <person name="Probst A.J."/>
            <person name="Thomas B.C."/>
            <person name="Singh A."/>
            <person name="Wilkins M.J."/>
            <person name="Karaoz U."/>
            <person name="Brodie E.L."/>
            <person name="Williams K.H."/>
            <person name="Hubbard S.S."/>
            <person name="Banfield J.F."/>
        </authorList>
    </citation>
    <scope>NUCLEOTIDE SEQUENCE [LARGE SCALE GENOMIC DNA]</scope>
</reference>
<evidence type="ECO:0000256" key="1">
    <source>
        <dbReference type="SAM" id="Phobius"/>
    </source>
</evidence>
<gene>
    <name evidence="2" type="ORF">A2633_05925</name>
</gene>
<organism evidence="2 3">
    <name type="scientific">Candidatus Sungbacteria bacterium RIFCSPHIGHO2_01_FULL_47_32</name>
    <dbReference type="NCBI Taxonomy" id="1802264"/>
    <lineage>
        <taxon>Bacteria</taxon>
        <taxon>Candidatus Sungiibacteriota</taxon>
    </lineage>
</organism>
<keyword evidence="1" id="KW-1133">Transmembrane helix</keyword>
<proteinExistence type="predicted"/>
<keyword evidence="1" id="KW-0472">Membrane</keyword>
<evidence type="ECO:0000313" key="3">
    <source>
        <dbReference type="Proteomes" id="UP000177152"/>
    </source>
</evidence>
<feature type="transmembrane region" description="Helical" evidence="1">
    <location>
        <begin position="60"/>
        <end position="86"/>
    </location>
</feature>
<dbReference type="EMBL" id="MHQC01000010">
    <property type="protein sequence ID" value="OGZ95433.1"/>
    <property type="molecule type" value="Genomic_DNA"/>
</dbReference>
<evidence type="ECO:0000313" key="2">
    <source>
        <dbReference type="EMBL" id="OGZ95433.1"/>
    </source>
</evidence>
<keyword evidence="1" id="KW-0812">Transmembrane</keyword>
<protein>
    <submittedName>
        <fullName evidence="2">Uncharacterized protein</fullName>
    </submittedName>
</protein>
<dbReference type="AlphaFoldDB" id="A0A1G2K897"/>